<feature type="region of interest" description="Disordered" evidence="1">
    <location>
        <begin position="1"/>
        <end position="28"/>
    </location>
</feature>
<comment type="caution">
    <text evidence="2">The sequence shown here is derived from an EMBL/GenBank/DDBJ whole genome shotgun (WGS) entry which is preliminary data.</text>
</comment>
<reference evidence="2" key="1">
    <citation type="submission" date="2022-01" db="EMBL/GenBank/DDBJ databases">
        <title>Antribacter sp. nov., isolated from Guizhou of China.</title>
        <authorList>
            <person name="Chengliang C."/>
            <person name="Ya Z."/>
        </authorList>
    </citation>
    <scope>NUCLEOTIDE SEQUENCE</scope>
    <source>
        <strain evidence="2">KLBMP 9083</strain>
    </source>
</reference>
<name>A0AA41QEI3_9MICO</name>
<evidence type="ECO:0000313" key="3">
    <source>
        <dbReference type="Proteomes" id="UP001165405"/>
    </source>
</evidence>
<gene>
    <name evidence="2" type="ORF">L1785_09215</name>
</gene>
<organism evidence="2 3">
    <name type="scientific">Antribacter soli</name>
    <dbReference type="NCBI Taxonomy" id="2910976"/>
    <lineage>
        <taxon>Bacteria</taxon>
        <taxon>Bacillati</taxon>
        <taxon>Actinomycetota</taxon>
        <taxon>Actinomycetes</taxon>
        <taxon>Micrococcales</taxon>
        <taxon>Promicromonosporaceae</taxon>
        <taxon>Antribacter</taxon>
    </lineage>
</organism>
<dbReference type="AlphaFoldDB" id="A0AA41QEI3"/>
<feature type="compositionally biased region" description="Basic and acidic residues" evidence="1">
    <location>
        <begin position="110"/>
        <end position="119"/>
    </location>
</feature>
<protein>
    <submittedName>
        <fullName evidence="2">Uncharacterized protein</fullName>
    </submittedName>
</protein>
<feature type="region of interest" description="Disordered" evidence="1">
    <location>
        <begin position="81"/>
        <end position="119"/>
    </location>
</feature>
<proteinExistence type="predicted"/>
<accession>A0AA41QEI3</accession>
<dbReference type="Proteomes" id="UP001165405">
    <property type="component" value="Unassembled WGS sequence"/>
</dbReference>
<feature type="compositionally biased region" description="Low complexity" evidence="1">
    <location>
        <begin position="94"/>
        <end position="103"/>
    </location>
</feature>
<evidence type="ECO:0000256" key="1">
    <source>
        <dbReference type="SAM" id="MobiDB-lite"/>
    </source>
</evidence>
<keyword evidence="3" id="KW-1185">Reference proteome</keyword>
<sequence length="119" mass="13114">MYNTILKGTPTGQEAGARYDGATDKSDHNALDRLAPLRVEAENDASQEHATYIELDDLTEPPENYIELDDPPTETGTYIELDPTEPPENYIEPDTTVDLGTGDDLSDPDIDMHMGGHPR</sequence>
<dbReference type="EMBL" id="JAKGSG010000025">
    <property type="protein sequence ID" value="MCF4121161.1"/>
    <property type="molecule type" value="Genomic_DNA"/>
</dbReference>
<evidence type="ECO:0000313" key="2">
    <source>
        <dbReference type="EMBL" id="MCF4121161.1"/>
    </source>
</evidence>
<dbReference type="RefSeq" id="WP_236088942.1">
    <property type="nucleotide sequence ID" value="NZ_JAKGSG010000025.1"/>
</dbReference>